<feature type="transmembrane region" description="Helical" evidence="6">
    <location>
        <begin position="148"/>
        <end position="172"/>
    </location>
</feature>
<feature type="transmembrane region" description="Helical" evidence="6">
    <location>
        <begin position="197"/>
        <end position="220"/>
    </location>
</feature>
<feature type="transmembrane region" description="Helical" evidence="6">
    <location>
        <begin position="110"/>
        <end position="128"/>
    </location>
</feature>
<dbReference type="GO" id="GO:0017004">
    <property type="term" value="P:cytochrome complex assembly"/>
    <property type="evidence" value="ECO:0007669"/>
    <property type="project" value="UniProtKB-KW"/>
</dbReference>
<dbReference type="eggNOG" id="COG0755">
    <property type="taxonomic scope" value="Bacteria"/>
</dbReference>
<evidence type="ECO:0000259" key="7">
    <source>
        <dbReference type="Pfam" id="PF01578"/>
    </source>
</evidence>
<gene>
    <name evidence="8" type="ORF">CARG_00985</name>
</gene>
<organism evidence="8 9">
    <name type="scientific">Corynebacterium argentoratense DSM 44202</name>
    <dbReference type="NCBI Taxonomy" id="1348662"/>
    <lineage>
        <taxon>Bacteria</taxon>
        <taxon>Bacillati</taxon>
        <taxon>Actinomycetota</taxon>
        <taxon>Actinomycetes</taxon>
        <taxon>Mycobacteriales</taxon>
        <taxon>Corynebacteriaceae</taxon>
        <taxon>Corynebacterium</taxon>
    </lineage>
</organism>
<dbReference type="HOGENOM" id="CLU_049710_0_1_11"/>
<dbReference type="InterPro" id="IPR002541">
    <property type="entry name" value="Cyt_c_assembly"/>
</dbReference>
<protein>
    <recommendedName>
        <fullName evidence="7">Cytochrome c assembly protein domain-containing protein</fullName>
    </recommendedName>
</protein>
<keyword evidence="9" id="KW-1185">Reference proteome</keyword>
<reference evidence="8 9" key="1">
    <citation type="journal article" date="2013" name="Genome Announc.">
        <title>Whole-Genome Sequence of the Clinical Strain Corynebacterium argentoratense DSM 44202, Isolated from a Human Throat Specimen.</title>
        <authorList>
            <person name="Bomholt C."/>
            <person name="Glaub A."/>
            <person name="Gravermann K."/>
            <person name="Albersmeier A."/>
            <person name="Brinkrolf K."/>
            <person name="Ruckert C."/>
            <person name="Tauch A."/>
        </authorList>
    </citation>
    <scope>NUCLEOTIDE SEQUENCE [LARGE SCALE GENOMIC DNA]</scope>
    <source>
        <strain evidence="8">DSM 44202</strain>
    </source>
</reference>
<keyword evidence="4 6" id="KW-1133">Transmembrane helix</keyword>
<evidence type="ECO:0000313" key="9">
    <source>
        <dbReference type="Proteomes" id="UP000016943"/>
    </source>
</evidence>
<accession>U3GSW3</accession>
<keyword evidence="5 6" id="KW-0472">Membrane</keyword>
<dbReference type="OrthoDB" id="9814290at2"/>
<sequence length="292" mass="32053">MPVNQDLALLSDYAFRSAFLIYALALILSIAAYVAAGGTKPTSARTADKLSNMTQSLVWLGIIIHAGSVILRGVATQRVPWGNLYEYISVTAVLAMTVAAVVLHRRELRILWTWVLVPILILLFYGGTKLYVNAGPVVPALRSFWLPIHVSTVSIGAGFGLISSLASILYLLRSRNPQGWLGRLVNPLPDAEKLDRLAYRAGIICVPVFGLGVALGAIWAESSWGRFWNWDPKETMSFVTWVLYAAYLHARATAGWRKAASWINVAAFTAMVFNLFFINLVANSLHSYAGLN</sequence>
<feature type="transmembrane region" description="Helical" evidence="6">
    <location>
        <begin position="13"/>
        <end position="36"/>
    </location>
</feature>
<evidence type="ECO:0000256" key="5">
    <source>
        <dbReference type="ARBA" id="ARBA00023136"/>
    </source>
</evidence>
<comment type="subcellular location">
    <subcellularLocation>
        <location evidence="1">Membrane</location>
        <topology evidence="1">Multi-pass membrane protein</topology>
    </subcellularLocation>
</comment>
<evidence type="ECO:0000256" key="6">
    <source>
        <dbReference type="SAM" id="Phobius"/>
    </source>
</evidence>
<dbReference type="Proteomes" id="UP000016943">
    <property type="component" value="Chromosome"/>
</dbReference>
<evidence type="ECO:0000256" key="4">
    <source>
        <dbReference type="ARBA" id="ARBA00022989"/>
    </source>
</evidence>
<dbReference type="GO" id="GO:0020037">
    <property type="term" value="F:heme binding"/>
    <property type="evidence" value="ECO:0007669"/>
    <property type="project" value="InterPro"/>
</dbReference>
<keyword evidence="3" id="KW-0201">Cytochrome c-type biogenesis</keyword>
<dbReference type="EMBL" id="CP006365">
    <property type="protein sequence ID" value="AGU14394.1"/>
    <property type="molecule type" value="Genomic_DNA"/>
</dbReference>
<dbReference type="PANTHER" id="PTHR30071">
    <property type="entry name" value="HEME EXPORTER PROTEIN C"/>
    <property type="match status" value="1"/>
</dbReference>
<dbReference type="PATRIC" id="fig|1348662.3.peg.192"/>
<feature type="transmembrane region" description="Helical" evidence="6">
    <location>
        <begin position="57"/>
        <end position="75"/>
    </location>
</feature>
<dbReference type="GeneID" id="78249074"/>
<dbReference type="KEGG" id="caz:CARG_00985"/>
<dbReference type="STRING" id="1348662.CARG_00985"/>
<dbReference type="Pfam" id="PF01578">
    <property type="entry name" value="Cytochrom_C_asm"/>
    <property type="match status" value="1"/>
</dbReference>
<proteinExistence type="predicted"/>
<dbReference type="NCBIfam" id="TIGR03144">
    <property type="entry name" value="cytochr_II_ccsB"/>
    <property type="match status" value="1"/>
</dbReference>
<feature type="transmembrane region" description="Helical" evidence="6">
    <location>
        <begin position="235"/>
        <end position="250"/>
    </location>
</feature>
<dbReference type="PANTHER" id="PTHR30071:SF1">
    <property type="entry name" value="CYTOCHROME B_B6 PROTEIN-RELATED"/>
    <property type="match status" value="1"/>
</dbReference>
<feature type="transmembrane region" description="Helical" evidence="6">
    <location>
        <begin position="262"/>
        <end position="282"/>
    </location>
</feature>
<keyword evidence="2 6" id="KW-0812">Transmembrane</keyword>
<dbReference type="RefSeq" id="WP_020975516.1">
    <property type="nucleotide sequence ID" value="NC_022198.1"/>
</dbReference>
<dbReference type="InterPro" id="IPR017562">
    <property type="entry name" value="Cyt_c_biogenesis_CcsA"/>
</dbReference>
<dbReference type="GO" id="GO:0005886">
    <property type="term" value="C:plasma membrane"/>
    <property type="evidence" value="ECO:0007669"/>
    <property type="project" value="TreeGrafter"/>
</dbReference>
<name>U3GSW3_9CORY</name>
<dbReference type="AlphaFoldDB" id="U3GSW3"/>
<feature type="domain" description="Cytochrome c assembly protein" evidence="7">
    <location>
        <begin position="81"/>
        <end position="286"/>
    </location>
</feature>
<evidence type="ECO:0000256" key="1">
    <source>
        <dbReference type="ARBA" id="ARBA00004141"/>
    </source>
</evidence>
<dbReference type="InterPro" id="IPR045062">
    <property type="entry name" value="Cyt_c_biogenesis_CcsA/CcmC"/>
</dbReference>
<evidence type="ECO:0000256" key="3">
    <source>
        <dbReference type="ARBA" id="ARBA00022748"/>
    </source>
</evidence>
<evidence type="ECO:0000313" key="8">
    <source>
        <dbReference type="EMBL" id="AGU14394.1"/>
    </source>
</evidence>
<feature type="transmembrane region" description="Helical" evidence="6">
    <location>
        <begin position="87"/>
        <end position="103"/>
    </location>
</feature>
<evidence type="ECO:0000256" key="2">
    <source>
        <dbReference type="ARBA" id="ARBA00022692"/>
    </source>
</evidence>